<organism evidence="1 2">
    <name type="scientific">Ancylostoma duodenale</name>
    <dbReference type="NCBI Taxonomy" id="51022"/>
    <lineage>
        <taxon>Eukaryota</taxon>
        <taxon>Metazoa</taxon>
        <taxon>Ecdysozoa</taxon>
        <taxon>Nematoda</taxon>
        <taxon>Chromadorea</taxon>
        <taxon>Rhabditida</taxon>
        <taxon>Rhabditina</taxon>
        <taxon>Rhabditomorpha</taxon>
        <taxon>Strongyloidea</taxon>
        <taxon>Ancylostomatidae</taxon>
        <taxon>Ancylostomatinae</taxon>
        <taxon>Ancylostoma</taxon>
    </lineage>
</organism>
<accession>A0A0C2CDB3</accession>
<evidence type="ECO:0000313" key="2">
    <source>
        <dbReference type="Proteomes" id="UP000054047"/>
    </source>
</evidence>
<reference evidence="1 2" key="1">
    <citation type="submission" date="2013-12" db="EMBL/GenBank/DDBJ databases">
        <title>Draft genome of the parsitic nematode Ancylostoma duodenale.</title>
        <authorList>
            <person name="Mitreva M."/>
        </authorList>
    </citation>
    <scope>NUCLEOTIDE SEQUENCE [LARGE SCALE GENOMIC DNA]</scope>
    <source>
        <strain evidence="1 2">Zhejiang</strain>
    </source>
</reference>
<gene>
    <name evidence="1" type="ORF">ANCDUO_15534</name>
</gene>
<dbReference type="EMBL" id="KN739285">
    <property type="protein sequence ID" value="KIH54323.1"/>
    <property type="molecule type" value="Genomic_DNA"/>
</dbReference>
<sequence>MSFDIMTLSFDTITTSFAMVFESFLSSFLGDSSIMAPVTRSLTNSSDSLADVQSPHGPTVVFKMTVRPSGNLTDPADTDPVHGKDAKALRYAPVQSNSEVRELELTIAAYRDTDGVLVRSIRSYGYSVGLDTFARLCLKIGSVLNTANPPLETIAKKEVFKHVDEYSLTYKIMNKVYGANRNHLSDNGVACAKDTIRSRQIALTDDQSEALGLGSCGRSIVTIQASFEMVKRY</sequence>
<name>A0A0C2CDB3_9BILA</name>
<dbReference type="AlphaFoldDB" id="A0A0C2CDB3"/>
<dbReference type="Proteomes" id="UP000054047">
    <property type="component" value="Unassembled WGS sequence"/>
</dbReference>
<evidence type="ECO:0000313" key="1">
    <source>
        <dbReference type="EMBL" id="KIH54323.1"/>
    </source>
</evidence>
<keyword evidence="2" id="KW-1185">Reference proteome</keyword>
<proteinExistence type="predicted"/>
<protein>
    <submittedName>
        <fullName evidence="1">Uncharacterized protein</fullName>
    </submittedName>
</protein>